<organism evidence="1 2">
    <name type="scientific">Hucho hucho</name>
    <name type="common">huchen</name>
    <dbReference type="NCBI Taxonomy" id="62062"/>
    <lineage>
        <taxon>Eukaryota</taxon>
        <taxon>Metazoa</taxon>
        <taxon>Chordata</taxon>
        <taxon>Craniata</taxon>
        <taxon>Vertebrata</taxon>
        <taxon>Euteleostomi</taxon>
        <taxon>Actinopterygii</taxon>
        <taxon>Neopterygii</taxon>
        <taxon>Teleostei</taxon>
        <taxon>Protacanthopterygii</taxon>
        <taxon>Salmoniformes</taxon>
        <taxon>Salmonidae</taxon>
        <taxon>Salmoninae</taxon>
        <taxon>Hucho</taxon>
    </lineage>
</organism>
<dbReference type="AlphaFoldDB" id="A0A4W5MIA6"/>
<dbReference type="Gene3D" id="1.20.5.220">
    <property type="match status" value="1"/>
</dbReference>
<dbReference type="PANTHER" id="PTHR15420:SF2">
    <property type="entry name" value="CYTOCHROME B-C1 COMPLEX SUBUNIT 10"/>
    <property type="match status" value="1"/>
</dbReference>
<dbReference type="SUPFAM" id="SSF81518">
    <property type="entry name" value="Subunit XI (6.4 kDa protein) of cytochrome bc1 complex (Ubiquinol-cytochrome c reductase)"/>
    <property type="match status" value="1"/>
</dbReference>
<dbReference type="InterPro" id="IPR015089">
    <property type="entry name" value="UQCR"/>
</dbReference>
<dbReference type="Pfam" id="PF08997">
    <property type="entry name" value="UCR_6-4kD"/>
    <property type="match status" value="1"/>
</dbReference>
<evidence type="ECO:0000313" key="1">
    <source>
        <dbReference type="Ensembl" id="ENSHHUP00000037469.1"/>
    </source>
</evidence>
<dbReference type="Ensembl" id="ENSHHUT00000038960.1">
    <property type="protein sequence ID" value="ENSHHUP00000037469.1"/>
    <property type="gene ID" value="ENSHHUG00000023451.1"/>
</dbReference>
<evidence type="ECO:0000313" key="2">
    <source>
        <dbReference type="Proteomes" id="UP000314982"/>
    </source>
</evidence>
<name>A0A4W5MIA6_9TELE</name>
<proteinExistence type="predicted"/>
<dbReference type="STRING" id="62062.ENSHHUP00000037469"/>
<evidence type="ECO:0008006" key="3">
    <source>
        <dbReference type="Google" id="ProtNLM"/>
    </source>
</evidence>
<dbReference type="GeneTree" id="ENSGT01000000214836"/>
<dbReference type="Proteomes" id="UP000314982">
    <property type="component" value="Unassembled WGS sequence"/>
</dbReference>
<dbReference type="InterPro" id="IPR029027">
    <property type="entry name" value="Single_a-helix_sf"/>
</dbReference>
<reference evidence="1" key="3">
    <citation type="submission" date="2025-09" db="UniProtKB">
        <authorList>
            <consortium name="Ensembl"/>
        </authorList>
    </citation>
    <scope>IDENTIFICATION</scope>
</reference>
<dbReference type="GO" id="GO:0006122">
    <property type="term" value="P:mitochondrial electron transport, ubiquinol to cytochrome c"/>
    <property type="evidence" value="ECO:0007669"/>
    <property type="project" value="InterPro"/>
</dbReference>
<sequence length="56" mass="6302">MLGKLIGQKYFSIAKTWVPTLAVWGSVGGVALVHFTDWRLILDYVPYVSGKFKNDD</sequence>
<reference evidence="2" key="1">
    <citation type="submission" date="2018-06" db="EMBL/GenBank/DDBJ databases">
        <title>Genome assembly of Danube salmon.</title>
        <authorList>
            <person name="Macqueen D.J."/>
            <person name="Gundappa M.K."/>
        </authorList>
    </citation>
    <scope>NUCLEOTIDE SEQUENCE [LARGE SCALE GENOMIC DNA]</scope>
</reference>
<protein>
    <recommendedName>
        <fullName evidence="3">Ubiquinol-cytochrome c reductase, complex III subunit XI</fullName>
    </recommendedName>
</protein>
<accession>A0A4W5MIA6</accession>
<dbReference type="PANTHER" id="PTHR15420">
    <property type="entry name" value="UBIQUINOL-CYTOCHROME C REDUCTASE COMPLEX 6.4 KD PROTEIN"/>
    <property type="match status" value="1"/>
</dbReference>
<keyword evidence="2" id="KW-1185">Reference proteome</keyword>
<dbReference type="GO" id="GO:0005743">
    <property type="term" value="C:mitochondrial inner membrane"/>
    <property type="evidence" value="ECO:0007669"/>
    <property type="project" value="TreeGrafter"/>
</dbReference>
<reference evidence="1" key="2">
    <citation type="submission" date="2025-08" db="UniProtKB">
        <authorList>
            <consortium name="Ensembl"/>
        </authorList>
    </citation>
    <scope>IDENTIFICATION</scope>
</reference>